<evidence type="ECO:0000313" key="3">
    <source>
        <dbReference type="EMBL" id="CDQ23688.1"/>
    </source>
</evidence>
<proteinExistence type="predicted"/>
<feature type="region of interest" description="Disordered" evidence="1">
    <location>
        <begin position="60"/>
        <end position="82"/>
    </location>
</feature>
<sequence length="177" mass="18512">MKKSKLFSSLGIALLASVTISAGVSADTDEGEQLTEQHEINWEDAWSNQKNLDASVEFGNSSETNGDGMARASSWGSLSTGKTDVSSNIITDKVSSTGTSKGKVYTTTTSATTSLRDVDTGYTVNGDKSIALAKFTAESSAEMSAASLNVYSGLTIHTATDSGVLYEARTGDSVVHY</sequence>
<dbReference type="OrthoDB" id="2974413at2"/>
<evidence type="ECO:0000313" key="4">
    <source>
        <dbReference type="Proteomes" id="UP000028868"/>
    </source>
</evidence>
<accession>A0A024P4M1</accession>
<name>A0A024P4M1_9BACI</name>
<gene>
    <name evidence="3" type="ORF">BN983_01939</name>
</gene>
<dbReference type="RefSeq" id="WP_035508022.1">
    <property type="nucleotide sequence ID" value="NZ_CCDH010000003.1"/>
</dbReference>
<evidence type="ECO:0000256" key="2">
    <source>
        <dbReference type="SAM" id="SignalP"/>
    </source>
</evidence>
<dbReference type="AlphaFoldDB" id="A0A024P4M1"/>
<feature type="chain" id="PRO_5001532544" evidence="2">
    <location>
        <begin position="27"/>
        <end position="177"/>
    </location>
</feature>
<protein>
    <submittedName>
        <fullName evidence="3">Uncharacterized protein</fullName>
    </submittedName>
</protein>
<organism evidence="3 4">
    <name type="scientific">Halobacillus karajensis</name>
    <dbReference type="NCBI Taxonomy" id="195088"/>
    <lineage>
        <taxon>Bacteria</taxon>
        <taxon>Bacillati</taxon>
        <taxon>Bacillota</taxon>
        <taxon>Bacilli</taxon>
        <taxon>Bacillales</taxon>
        <taxon>Bacillaceae</taxon>
        <taxon>Halobacillus</taxon>
    </lineage>
</organism>
<feature type="signal peptide" evidence="2">
    <location>
        <begin position="1"/>
        <end position="26"/>
    </location>
</feature>
<keyword evidence="2" id="KW-0732">Signal</keyword>
<evidence type="ECO:0000256" key="1">
    <source>
        <dbReference type="SAM" id="MobiDB-lite"/>
    </source>
</evidence>
<dbReference type="EMBL" id="CCDI010000002">
    <property type="protein sequence ID" value="CDQ23688.1"/>
    <property type="molecule type" value="Genomic_DNA"/>
</dbReference>
<keyword evidence="4" id="KW-1185">Reference proteome</keyword>
<dbReference type="Proteomes" id="UP000028868">
    <property type="component" value="Unassembled WGS sequence"/>
</dbReference>
<reference evidence="4" key="1">
    <citation type="submission" date="2014-03" db="EMBL/GenBank/DDBJ databases">
        <authorList>
            <person name="Urmite Genomes U."/>
        </authorList>
    </citation>
    <scope>NUCLEOTIDE SEQUENCE [LARGE SCALE GENOMIC DNA]</scope>
    <source>
        <strain evidence="4">HD-03</strain>
    </source>
</reference>
<comment type="caution">
    <text evidence="3">The sequence shown here is derived from an EMBL/GenBank/DDBJ whole genome shotgun (WGS) entry which is preliminary data.</text>
</comment>
<reference evidence="3 4" key="2">
    <citation type="submission" date="2014-05" db="EMBL/GenBank/DDBJ databases">
        <title>Draft genome sequence of Halobacillus karajensis HK-03.</title>
        <authorList>
            <person name="Khelaifia S."/>
            <person name="Croce O."/>
            <person name="Lagier J.C."/>
            <person name="Raoult D."/>
        </authorList>
    </citation>
    <scope>NUCLEOTIDE SEQUENCE [LARGE SCALE GENOMIC DNA]</scope>
    <source>
        <strain evidence="3 4">HD-03</strain>
    </source>
</reference>